<evidence type="ECO:0000313" key="1">
    <source>
        <dbReference type="EMBL" id="KAL3789064.1"/>
    </source>
</evidence>
<proteinExistence type="predicted"/>
<sequence length="321" mass="37109">MPFATKRGKTRGRNATHIVLLASVVLLVIWTRLGAGNQPSEQIDSNTASRRIHGLVNDTRPSVAIVSCITSHTDRFRYGTDQLMREKLLPSVYATISNEERAEYRVEVIFGYDEDDLYWKQRSNQDVIQKLLDDTAQHIPVSFISLKNDRPNHIPFNQLCQYAYEVGIKYLVRINDDTHFITPGWLTLAINTLQSFTPPNVGVVGPKAMGDASTDREIMTHDMTYLPFHLAIFGTYYPEVFDNWYIDDWISRVYSEDRTRKLNEWKVIHNQAYGTRYTPSTDQKALLDDQVEKGRQKVSSFIKTYNLVGKVRSHEERRTDR</sequence>
<comment type="caution">
    <text evidence="1">The sequence shown here is derived from an EMBL/GenBank/DDBJ whole genome shotgun (WGS) entry which is preliminary data.</text>
</comment>
<evidence type="ECO:0000313" key="2">
    <source>
        <dbReference type="Proteomes" id="UP001530400"/>
    </source>
</evidence>
<dbReference type="Proteomes" id="UP001530400">
    <property type="component" value="Unassembled WGS sequence"/>
</dbReference>
<reference evidence="1 2" key="1">
    <citation type="submission" date="2024-10" db="EMBL/GenBank/DDBJ databases">
        <title>Updated reference genomes for cyclostephanoid diatoms.</title>
        <authorList>
            <person name="Roberts W.R."/>
            <person name="Alverson A.J."/>
        </authorList>
    </citation>
    <scope>NUCLEOTIDE SEQUENCE [LARGE SCALE GENOMIC DNA]</scope>
    <source>
        <strain evidence="1 2">AJA010-31</strain>
    </source>
</reference>
<name>A0ABD3PMV2_9STRA</name>
<dbReference type="AlphaFoldDB" id="A0ABD3PMV2"/>
<protein>
    <recommendedName>
        <fullName evidence="3">Hexosyltransferase</fullName>
    </recommendedName>
</protein>
<dbReference type="EMBL" id="JALLPJ020000539">
    <property type="protein sequence ID" value="KAL3789064.1"/>
    <property type="molecule type" value="Genomic_DNA"/>
</dbReference>
<evidence type="ECO:0008006" key="3">
    <source>
        <dbReference type="Google" id="ProtNLM"/>
    </source>
</evidence>
<keyword evidence="2" id="KW-1185">Reference proteome</keyword>
<organism evidence="1 2">
    <name type="scientific">Cyclotella atomus</name>
    <dbReference type="NCBI Taxonomy" id="382360"/>
    <lineage>
        <taxon>Eukaryota</taxon>
        <taxon>Sar</taxon>
        <taxon>Stramenopiles</taxon>
        <taxon>Ochrophyta</taxon>
        <taxon>Bacillariophyta</taxon>
        <taxon>Coscinodiscophyceae</taxon>
        <taxon>Thalassiosirophycidae</taxon>
        <taxon>Stephanodiscales</taxon>
        <taxon>Stephanodiscaceae</taxon>
        <taxon>Cyclotella</taxon>
    </lineage>
</organism>
<accession>A0ABD3PMV2</accession>
<gene>
    <name evidence="1" type="ORF">ACHAWO_004621</name>
</gene>